<keyword evidence="6" id="KW-1133">Transmembrane helix</keyword>
<accession>A0A399J360</accession>
<evidence type="ECO:0000256" key="4">
    <source>
        <dbReference type="PROSITE-ProRule" id="PRU00284"/>
    </source>
</evidence>
<sequence length="596" mass="63470">MGGPRTGHRGCGRAWHRPGHHHRGVPGTGRQPRFRQPDARGRPLSSRRRSGRRLSLRSQRMTTNNLDFHATRTLATVRISQATLALVPLSPVAAMLAGNAFLPVLILAVVMAGIGQYGAYVQGFSGRVLVALGLIGQAMAFTAALAGHPWQLDSHMLFFALLAITMAMSDARVIVIAAAVIAVHHLSLAVILPGMIYPSSDLLVNLQRTALHGVIVVIEAAVLFLSIRQRHDLDSRVAQADRSAREAMQREQQKSESAAMAQEAVVNGLGAALKRLAERDLSVTIDAEFDPSHDKLRQNFNDAIRELRDTVLQVVRNASAVSEDADAIANASNNLAQRTERQAASLQGTATAIQEINANVRATAKAARSASTVADEAQSQSIQSDEVVQRTVAAMAELETSSSEISNIIKVIDDIAFQTNLLALNAGVEAARAGEAGRGFSVVATEVRALAARSSTSAREITALISASGEHVKNGVALVNETGEALKRIADSVANVAGLVAQIASSANEQSGSIALIDDTMKELDQVTQENAAMFEETNAASIALNREAEELSALMKRFHTGAGRPAPRQVQAPRQQPRQVVNSVPTASSDGWSEF</sequence>
<dbReference type="InterPro" id="IPR003660">
    <property type="entry name" value="HAMP_dom"/>
</dbReference>
<dbReference type="GO" id="GO:0016020">
    <property type="term" value="C:membrane"/>
    <property type="evidence" value="ECO:0007669"/>
    <property type="project" value="UniProtKB-SubCell"/>
</dbReference>
<dbReference type="Gene3D" id="1.10.287.950">
    <property type="entry name" value="Methyl-accepting chemotaxis protein"/>
    <property type="match status" value="1"/>
</dbReference>
<feature type="domain" description="HAMP" evidence="8">
    <location>
        <begin position="260"/>
        <end position="312"/>
    </location>
</feature>
<feature type="transmembrane region" description="Helical" evidence="6">
    <location>
        <begin position="92"/>
        <end position="114"/>
    </location>
</feature>
<evidence type="ECO:0000313" key="9">
    <source>
        <dbReference type="EMBL" id="RII38342.1"/>
    </source>
</evidence>
<dbReference type="GO" id="GO:0004888">
    <property type="term" value="F:transmembrane signaling receptor activity"/>
    <property type="evidence" value="ECO:0007669"/>
    <property type="project" value="InterPro"/>
</dbReference>
<protein>
    <submittedName>
        <fullName evidence="9">Methyl-accepting chemotaxis protein</fullName>
    </submittedName>
</protein>
<dbReference type="PANTHER" id="PTHR43531:SF11">
    <property type="entry name" value="METHYL-ACCEPTING CHEMOTAXIS PROTEIN 3"/>
    <property type="match status" value="1"/>
</dbReference>
<evidence type="ECO:0000256" key="1">
    <source>
        <dbReference type="ARBA" id="ARBA00004370"/>
    </source>
</evidence>
<dbReference type="InterPro" id="IPR004090">
    <property type="entry name" value="Chemotax_Me-accpt_rcpt"/>
</dbReference>
<feature type="transmembrane region" description="Helical" evidence="6">
    <location>
        <begin position="126"/>
        <end position="146"/>
    </location>
</feature>
<feature type="compositionally biased region" description="Basic residues" evidence="5">
    <location>
        <begin position="1"/>
        <end position="24"/>
    </location>
</feature>
<evidence type="ECO:0000256" key="5">
    <source>
        <dbReference type="SAM" id="MobiDB-lite"/>
    </source>
</evidence>
<keyword evidence="6" id="KW-0472">Membrane</keyword>
<evidence type="ECO:0000259" key="8">
    <source>
        <dbReference type="PROSITE" id="PS50885"/>
    </source>
</evidence>
<reference evidence="9 10" key="1">
    <citation type="submission" date="2018-08" db="EMBL/GenBank/DDBJ databases">
        <title>Pseudooceanicola sediminis CY03 in the family Rhodobacteracea.</title>
        <authorList>
            <person name="Zhang Y.-J."/>
        </authorList>
    </citation>
    <scope>NUCLEOTIDE SEQUENCE [LARGE SCALE GENOMIC DNA]</scope>
    <source>
        <strain evidence="9 10">CY03</strain>
    </source>
</reference>
<dbReference type="PROSITE" id="PS50885">
    <property type="entry name" value="HAMP"/>
    <property type="match status" value="1"/>
</dbReference>
<evidence type="ECO:0000256" key="6">
    <source>
        <dbReference type="SAM" id="Phobius"/>
    </source>
</evidence>
<feature type="compositionally biased region" description="Basic residues" evidence="5">
    <location>
        <begin position="45"/>
        <end position="55"/>
    </location>
</feature>
<dbReference type="Proteomes" id="UP000265848">
    <property type="component" value="Unassembled WGS sequence"/>
</dbReference>
<dbReference type="GO" id="GO:0007165">
    <property type="term" value="P:signal transduction"/>
    <property type="evidence" value="ECO:0007669"/>
    <property type="project" value="UniProtKB-KW"/>
</dbReference>
<dbReference type="CDD" id="cd11386">
    <property type="entry name" value="MCP_signal"/>
    <property type="match status" value="1"/>
</dbReference>
<proteinExistence type="inferred from homology"/>
<gene>
    <name evidence="9" type="ORF">DL237_12565</name>
</gene>
<keyword evidence="10" id="KW-1185">Reference proteome</keyword>
<organism evidence="9 10">
    <name type="scientific">Pseudooceanicola sediminis</name>
    <dbReference type="NCBI Taxonomy" id="2211117"/>
    <lineage>
        <taxon>Bacteria</taxon>
        <taxon>Pseudomonadati</taxon>
        <taxon>Pseudomonadota</taxon>
        <taxon>Alphaproteobacteria</taxon>
        <taxon>Rhodobacterales</taxon>
        <taxon>Paracoccaceae</taxon>
        <taxon>Pseudooceanicola</taxon>
    </lineage>
</organism>
<feature type="region of interest" description="Disordered" evidence="5">
    <location>
        <begin position="562"/>
        <end position="596"/>
    </location>
</feature>
<comment type="similarity">
    <text evidence="3">Belongs to the methyl-accepting chemotaxis (MCP) protein family.</text>
</comment>
<name>A0A399J360_9RHOB</name>
<keyword evidence="4" id="KW-0807">Transducer</keyword>
<feature type="domain" description="Methyl-accepting transducer" evidence="7">
    <location>
        <begin position="317"/>
        <end position="546"/>
    </location>
</feature>
<evidence type="ECO:0000256" key="3">
    <source>
        <dbReference type="ARBA" id="ARBA00029447"/>
    </source>
</evidence>
<comment type="subcellular location">
    <subcellularLocation>
        <location evidence="1">Membrane</location>
    </subcellularLocation>
</comment>
<feature type="transmembrane region" description="Helical" evidence="6">
    <location>
        <begin position="209"/>
        <end position="227"/>
    </location>
</feature>
<dbReference type="PANTHER" id="PTHR43531">
    <property type="entry name" value="PROTEIN ICFG"/>
    <property type="match status" value="1"/>
</dbReference>
<dbReference type="PROSITE" id="PS50111">
    <property type="entry name" value="CHEMOTAXIS_TRANSDUC_2"/>
    <property type="match status" value="1"/>
</dbReference>
<dbReference type="SMART" id="SM00283">
    <property type="entry name" value="MA"/>
    <property type="match status" value="1"/>
</dbReference>
<evidence type="ECO:0000256" key="2">
    <source>
        <dbReference type="ARBA" id="ARBA00022500"/>
    </source>
</evidence>
<feature type="compositionally biased region" description="Low complexity" evidence="5">
    <location>
        <begin position="565"/>
        <end position="582"/>
    </location>
</feature>
<dbReference type="GO" id="GO:0006935">
    <property type="term" value="P:chemotaxis"/>
    <property type="evidence" value="ECO:0007669"/>
    <property type="project" value="UniProtKB-KW"/>
</dbReference>
<dbReference type="Pfam" id="PF00015">
    <property type="entry name" value="MCPsignal"/>
    <property type="match status" value="1"/>
</dbReference>
<feature type="compositionally biased region" description="Polar residues" evidence="5">
    <location>
        <begin position="583"/>
        <end position="596"/>
    </location>
</feature>
<keyword evidence="2" id="KW-0145">Chemotaxis</keyword>
<feature type="region of interest" description="Disordered" evidence="5">
    <location>
        <begin position="1"/>
        <end position="56"/>
    </location>
</feature>
<dbReference type="FunFam" id="1.10.287.950:FF:000001">
    <property type="entry name" value="Methyl-accepting chemotaxis sensory transducer"/>
    <property type="match status" value="1"/>
</dbReference>
<dbReference type="SUPFAM" id="SSF58104">
    <property type="entry name" value="Methyl-accepting chemotaxis protein (MCP) signaling domain"/>
    <property type="match status" value="1"/>
</dbReference>
<dbReference type="EMBL" id="QWJJ01000010">
    <property type="protein sequence ID" value="RII38342.1"/>
    <property type="molecule type" value="Genomic_DNA"/>
</dbReference>
<feature type="transmembrane region" description="Helical" evidence="6">
    <location>
        <begin position="175"/>
        <end position="197"/>
    </location>
</feature>
<dbReference type="InterPro" id="IPR051310">
    <property type="entry name" value="MCP_chemotaxis"/>
</dbReference>
<dbReference type="PRINTS" id="PR00260">
    <property type="entry name" value="CHEMTRNSDUCR"/>
</dbReference>
<dbReference type="InterPro" id="IPR004089">
    <property type="entry name" value="MCPsignal_dom"/>
</dbReference>
<comment type="caution">
    <text evidence="9">The sequence shown here is derived from an EMBL/GenBank/DDBJ whole genome shotgun (WGS) entry which is preliminary data.</text>
</comment>
<dbReference type="AlphaFoldDB" id="A0A399J360"/>
<evidence type="ECO:0000313" key="10">
    <source>
        <dbReference type="Proteomes" id="UP000265848"/>
    </source>
</evidence>
<keyword evidence="6" id="KW-0812">Transmembrane</keyword>
<evidence type="ECO:0000259" key="7">
    <source>
        <dbReference type="PROSITE" id="PS50111"/>
    </source>
</evidence>